<feature type="region of interest" description="Disordered" evidence="2">
    <location>
        <begin position="1"/>
        <end position="126"/>
    </location>
</feature>
<feature type="domain" description="WW" evidence="3">
    <location>
        <begin position="117"/>
        <end position="144"/>
    </location>
</feature>
<keyword evidence="6" id="KW-1185">Reference proteome</keyword>
<dbReference type="SUPFAM" id="SSF51045">
    <property type="entry name" value="WW domain"/>
    <property type="match status" value="2"/>
</dbReference>
<protein>
    <submittedName>
        <fullName evidence="5">Uncharacterized protein</fullName>
    </submittedName>
</protein>
<proteinExistence type="predicted"/>
<dbReference type="PROSITE" id="PS01159">
    <property type="entry name" value="WW_DOMAIN_1"/>
    <property type="match status" value="1"/>
</dbReference>
<organism evidence="5 6">
    <name type="scientific">Apatococcus fuscideae</name>
    <dbReference type="NCBI Taxonomy" id="2026836"/>
    <lineage>
        <taxon>Eukaryota</taxon>
        <taxon>Viridiplantae</taxon>
        <taxon>Chlorophyta</taxon>
        <taxon>core chlorophytes</taxon>
        <taxon>Trebouxiophyceae</taxon>
        <taxon>Chlorellales</taxon>
        <taxon>Chlorellaceae</taxon>
        <taxon>Apatococcus</taxon>
    </lineage>
</organism>
<evidence type="ECO:0000256" key="1">
    <source>
        <dbReference type="ARBA" id="ARBA00022737"/>
    </source>
</evidence>
<evidence type="ECO:0000259" key="3">
    <source>
        <dbReference type="PROSITE" id="PS50020"/>
    </source>
</evidence>
<dbReference type="InterPro" id="IPR045148">
    <property type="entry name" value="TCRG1-like"/>
</dbReference>
<dbReference type="SUPFAM" id="SSF81698">
    <property type="entry name" value="FF domain"/>
    <property type="match status" value="3"/>
</dbReference>
<feature type="compositionally biased region" description="Basic and acidic residues" evidence="2">
    <location>
        <begin position="715"/>
        <end position="724"/>
    </location>
</feature>
<dbReference type="GO" id="GO:0070063">
    <property type="term" value="F:RNA polymerase binding"/>
    <property type="evidence" value="ECO:0007669"/>
    <property type="project" value="InterPro"/>
</dbReference>
<feature type="domain" description="FF" evidence="4">
    <location>
        <begin position="291"/>
        <end position="345"/>
    </location>
</feature>
<keyword evidence="1" id="KW-0677">Repeat</keyword>
<dbReference type="GO" id="GO:0005634">
    <property type="term" value="C:nucleus"/>
    <property type="evidence" value="ECO:0007669"/>
    <property type="project" value="TreeGrafter"/>
</dbReference>
<dbReference type="Pfam" id="PF00397">
    <property type="entry name" value="WW"/>
    <property type="match status" value="2"/>
</dbReference>
<evidence type="ECO:0000313" key="5">
    <source>
        <dbReference type="EMBL" id="KAK9858869.1"/>
    </source>
</evidence>
<feature type="region of interest" description="Disordered" evidence="2">
    <location>
        <begin position="267"/>
        <end position="291"/>
    </location>
</feature>
<feature type="compositionally biased region" description="Pro residues" evidence="2">
    <location>
        <begin position="273"/>
        <end position="289"/>
    </location>
</feature>
<dbReference type="PROSITE" id="PS50020">
    <property type="entry name" value="WW_DOMAIN_2"/>
    <property type="match status" value="2"/>
</dbReference>
<feature type="region of interest" description="Disordered" evidence="2">
    <location>
        <begin position="691"/>
        <end position="738"/>
    </location>
</feature>
<dbReference type="Gene3D" id="2.20.70.10">
    <property type="match status" value="2"/>
</dbReference>
<dbReference type="InterPro" id="IPR001202">
    <property type="entry name" value="WW_dom"/>
</dbReference>
<feature type="compositionally biased region" description="Basic and acidic residues" evidence="2">
    <location>
        <begin position="85"/>
        <end position="106"/>
    </location>
</feature>
<gene>
    <name evidence="5" type="ORF">WJX84_011979</name>
</gene>
<dbReference type="PROSITE" id="PS51676">
    <property type="entry name" value="FF"/>
    <property type="match status" value="1"/>
</dbReference>
<feature type="compositionally biased region" description="Acidic residues" evidence="2">
    <location>
        <begin position="384"/>
        <end position="397"/>
    </location>
</feature>
<dbReference type="GO" id="GO:0003712">
    <property type="term" value="F:transcription coregulator activity"/>
    <property type="evidence" value="ECO:0007669"/>
    <property type="project" value="TreeGrafter"/>
</dbReference>
<dbReference type="SMART" id="SM00441">
    <property type="entry name" value="FF"/>
    <property type="match status" value="3"/>
</dbReference>
<dbReference type="PANTHER" id="PTHR15377:SF3">
    <property type="entry name" value="WW DOMAIN-CONTAINING PROTEIN"/>
    <property type="match status" value="1"/>
</dbReference>
<dbReference type="CDD" id="cd00201">
    <property type="entry name" value="WW"/>
    <property type="match status" value="2"/>
</dbReference>
<feature type="domain" description="WW" evidence="3">
    <location>
        <begin position="166"/>
        <end position="193"/>
    </location>
</feature>
<feature type="compositionally biased region" description="Low complexity" evidence="2">
    <location>
        <begin position="16"/>
        <end position="27"/>
    </location>
</feature>
<dbReference type="Proteomes" id="UP001485043">
    <property type="component" value="Unassembled WGS sequence"/>
</dbReference>
<dbReference type="Pfam" id="PF01846">
    <property type="entry name" value="FF"/>
    <property type="match status" value="2"/>
</dbReference>
<accession>A0AAW1SU71</accession>
<dbReference type="InterPro" id="IPR036020">
    <property type="entry name" value="WW_dom_sf"/>
</dbReference>
<evidence type="ECO:0000256" key="2">
    <source>
        <dbReference type="SAM" id="MobiDB-lite"/>
    </source>
</evidence>
<dbReference type="InterPro" id="IPR036517">
    <property type="entry name" value="FF_domain_sf"/>
</dbReference>
<dbReference type="Gene3D" id="1.10.10.440">
    <property type="entry name" value="FF domain"/>
    <property type="match status" value="3"/>
</dbReference>
<dbReference type="EMBL" id="JALJOV010000901">
    <property type="protein sequence ID" value="KAK9858869.1"/>
    <property type="molecule type" value="Genomic_DNA"/>
</dbReference>
<name>A0AAW1SU71_9CHLO</name>
<dbReference type="PANTHER" id="PTHR15377">
    <property type="entry name" value="TRANSCRIPTION ELONGATION REGULATOR 1"/>
    <property type="match status" value="1"/>
</dbReference>
<sequence length="753" mass="81569">MPQHPTSLPGPPQLVGGFPQGPFQAAPGPQPAGPQLPATQNGVASAASTAPAQAPAPRSATISQGPQLSNPPASSSAPDGQAAKADSKEAKPVEEKAEGKGEEKPAEAAPLDPKKAWTAHKTGEGQVYYHNKVTGASSWTKPEGFEGDVAVAPVPIAANKVKGTDWSEVTCSDSRKYYYNPQTQETAWEVPAAVVAARGGGSKATEGSRISPAAAAVIARNKGNPSAPALAPGVALALAAASVSQPNIAANLAMRMSQPPLPADLAASAAFTPPLPPESSTAPPLPPAPSIETVSAKFKQLLLDKGITPFSRWERELPKLVADPRYQAVPTLRERREIFEDFCRNAAEEHKRGKPDKGRAARDAFQALVKEAENAPGGVHGPDFEDMETDDEGESGEGEANTKSAADLPGLSAESTYSQMKAHWSKDPRWQGCDDKLRREIVEGRIIQLASEAEATAAADKKQREDAFRQQLGEAGLGATSRWSKSKEGLAKDARYQALAREDRESIFRAFVADSQARQVSEKAAQKVAADKEVEAQRKLAKGEEDAKARQATANHSTAVANFRTLLSEMVRDPTAGWHDYSARLERDPQQRAVNTALDQREQRTLFAEHVATLMQRARQGFNELLEEVLRPLVPPKPDKETLLPPVLRHWGDAESLLQDDSRFGRLPEDYRQRLWQDFRGLIELEIRDPDAAAKQQAARTRTARPMTGRSADPYAERERDRNRAGARAGGEVTDLAYQREYLDHDRKRIKRT</sequence>
<feature type="compositionally biased region" description="Low complexity" evidence="2">
    <location>
        <begin position="693"/>
        <end position="706"/>
    </location>
</feature>
<feature type="region of interest" description="Disordered" evidence="2">
    <location>
        <begin position="371"/>
        <end position="411"/>
    </location>
</feature>
<dbReference type="SMART" id="SM00456">
    <property type="entry name" value="WW"/>
    <property type="match status" value="2"/>
</dbReference>
<feature type="compositionally biased region" description="Polar residues" evidence="2">
    <location>
        <begin position="61"/>
        <end position="78"/>
    </location>
</feature>
<dbReference type="InterPro" id="IPR002713">
    <property type="entry name" value="FF_domain"/>
</dbReference>
<comment type="caution">
    <text evidence="5">The sequence shown here is derived from an EMBL/GenBank/DDBJ whole genome shotgun (WGS) entry which is preliminary data.</text>
</comment>
<evidence type="ECO:0000259" key="4">
    <source>
        <dbReference type="PROSITE" id="PS51676"/>
    </source>
</evidence>
<dbReference type="AlphaFoldDB" id="A0AAW1SU71"/>
<evidence type="ECO:0000313" key="6">
    <source>
        <dbReference type="Proteomes" id="UP001485043"/>
    </source>
</evidence>
<feature type="compositionally biased region" description="Low complexity" evidence="2">
    <location>
        <begin position="35"/>
        <end position="60"/>
    </location>
</feature>
<reference evidence="5 6" key="1">
    <citation type="journal article" date="2024" name="Nat. Commun.">
        <title>Phylogenomics reveals the evolutionary origins of lichenization in chlorophyte algae.</title>
        <authorList>
            <person name="Puginier C."/>
            <person name="Libourel C."/>
            <person name="Otte J."/>
            <person name="Skaloud P."/>
            <person name="Haon M."/>
            <person name="Grisel S."/>
            <person name="Petersen M."/>
            <person name="Berrin J.G."/>
            <person name="Delaux P.M."/>
            <person name="Dal Grande F."/>
            <person name="Keller J."/>
        </authorList>
    </citation>
    <scope>NUCLEOTIDE SEQUENCE [LARGE SCALE GENOMIC DNA]</scope>
    <source>
        <strain evidence="5 6">SAG 2523</strain>
    </source>
</reference>